<dbReference type="InterPro" id="IPR000468">
    <property type="entry name" value="Barstar"/>
</dbReference>
<dbReference type="Gene3D" id="3.30.370.10">
    <property type="entry name" value="Barstar-like"/>
    <property type="match status" value="1"/>
</dbReference>
<dbReference type="EMBL" id="FUYG01000005">
    <property type="protein sequence ID" value="SKA95667.1"/>
    <property type="molecule type" value="Genomic_DNA"/>
</dbReference>
<evidence type="ECO:0000313" key="3">
    <source>
        <dbReference type="EMBL" id="SKA95667.1"/>
    </source>
</evidence>
<reference evidence="4" key="1">
    <citation type="submission" date="2017-02" db="EMBL/GenBank/DDBJ databases">
        <authorList>
            <person name="Varghese N."/>
            <person name="Submissions S."/>
        </authorList>
    </citation>
    <scope>NUCLEOTIDE SEQUENCE [LARGE SCALE GENOMIC DNA]</scope>
    <source>
        <strain evidence="4">VKM Ac-2052</strain>
    </source>
</reference>
<dbReference type="Pfam" id="PF01337">
    <property type="entry name" value="Barstar"/>
    <property type="match status" value="1"/>
</dbReference>
<name>A0A1T4Y1H4_9MICO</name>
<sequence>MMEMSELPTGLLLARGSRQEVREGLPEDASTVLRFLRGGKMRTAQQAMDEFAAALQFPWYYGDNLDAFWECLRDLDWLRPFSRIVLVIFDAPLLLADETPHWTRTFTGLLMKAREAWLDASLRGERQYLEPIPFTIIFQMPTQGYAPADLDHLGIAHFEDFVLP</sequence>
<feature type="domain" description="Barstar (barnase inhibitor)" evidence="2">
    <location>
        <begin position="35"/>
        <end position="119"/>
    </location>
</feature>
<dbReference type="SUPFAM" id="SSF52038">
    <property type="entry name" value="Barstar-related"/>
    <property type="match status" value="1"/>
</dbReference>
<dbReference type="Proteomes" id="UP000189735">
    <property type="component" value="Unassembled WGS sequence"/>
</dbReference>
<comment type="similarity">
    <text evidence="1">Belongs to the barstar family.</text>
</comment>
<dbReference type="InterPro" id="IPR035905">
    <property type="entry name" value="Barstar-like_sf"/>
</dbReference>
<proteinExistence type="inferred from homology"/>
<accession>A0A1T4Y1H4</accession>
<gene>
    <name evidence="3" type="ORF">SAMN06295879_2057</name>
</gene>
<organism evidence="3 4">
    <name type="scientific">Agreia bicolorata</name>
    <dbReference type="NCBI Taxonomy" id="110935"/>
    <lineage>
        <taxon>Bacteria</taxon>
        <taxon>Bacillati</taxon>
        <taxon>Actinomycetota</taxon>
        <taxon>Actinomycetes</taxon>
        <taxon>Micrococcales</taxon>
        <taxon>Microbacteriaceae</taxon>
        <taxon>Agreia</taxon>
    </lineage>
</organism>
<evidence type="ECO:0000313" key="4">
    <source>
        <dbReference type="Proteomes" id="UP000189735"/>
    </source>
</evidence>
<protein>
    <submittedName>
        <fullName evidence="3">Barstar (Barnase inhibitor)</fullName>
    </submittedName>
</protein>
<evidence type="ECO:0000256" key="1">
    <source>
        <dbReference type="ARBA" id="ARBA00006845"/>
    </source>
</evidence>
<dbReference type="AlphaFoldDB" id="A0A1T4Y1H4"/>
<evidence type="ECO:0000259" key="2">
    <source>
        <dbReference type="Pfam" id="PF01337"/>
    </source>
</evidence>